<proteinExistence type="predicted"/>
<dbReference type="PANTHER" id="PTHR43072">
    <property type="entry name" value="N-ACETYLTRANSFERASE"/>
    <property type="match status" value="1"/>
</dbReference>
<accession>A0ABS8G2K2</accession>
<dbReference type="EMBL" id="JAJEWP010000001">
    <property type="protein sequence ID" value="MCC2614758.1"/>
    <property type="molecule type" value="Genomic_DNA"/>
</dbReference>
<dbReference type="PANTHER" id="PTHR43072:SF8">
    <property type="entry name" value="ACYLTRANSFERASE FABY-RELATED"/>
    <property type="match status" value="1"/>
</dbReference>
<evidence type="ECO:0000313" key="3">
    <source>
        <dbReference type="Proteomes" id="UP001520878"/>
    </source>
</evidence>
<name>A0ABS8G2K2_9ALTE</name>
<dbReference type="Gene3D" id="3.40.630.30">
    <property type="match status" value="1"/>
</dbReference>
<dbReference type="InterPro" id="IPR000182">
    <property type="entry name" value="GNAT_dom"/>
</dbReference>
<dbReference type="Pfam" id="PF00583">
    <property type="entry name" value="Acetyltransf_1"/>
    <property type="match status" value="1"/>
</dbReference>
<dbReference type="SUPFAM" id="SSF55729">
    <property type="entry name" value="Acyl-CoA N-acyltransferases (Nat)"/>
    <property type="match status" value="1"/>
</dbReference>
<sequence length="170" mass="18805">MNPDTVNVRTAGAHDVADIVRIYNHGITSRQGTFDTTLREAADVEGWLTQASRYPVLVAEAEGQVVGFARLFEYRPRACYAGIAEFSIYLDPLVQGKGVGSLLLSALLAAARDAGFHKVLSRIFTFNQASRALCRKLGFREVGVYERHGQLDGRWLDVVVVEYLTDAQQD</sequence>
<dbReference type="NCBIfam" id="NF040503">
    <property type="entry name" value="resist_ArsN1a"/>
    <property type="match status" value="1"/>
</dbReference>
<comment type="caution">
    <text evidence="2">The sequence shown here is derived from an EMBL/GenBank/DDBJ whole genome shotgun (WGS) entry which is preliminary data.</text>
</comment>
<keyword evidence="3" id="KW-1185">Reference proteome</keyword>
<dbReference type="Proteomes" id="UP001520878">
    <property type="component" value="Unassembled WGS sequence"/>
</dbReference>
<protein>
    <submittedName>
        <fullName evidence="2">Arsinothricin resistance N-acetyltransferase ArsN1</fullName>
    </submittedName>
</protein>
<organism evidence="2 3">
    <name type="scientific">Fluctibacter halophilus</name>
    <dbReference type="NCBI Taxonomy" id="226011"/>
    <lineage>
        <taxon>Bacteria</taxon>
        <taxon>Pseudomonadati</taxon>
        <taxon>Pseudomonadota</taxon>
        <taxon>Gammaproteobacteria</taxon>
        <taxon>Alteromonadales</taxon>
        <taxon>Alteromonadaceae</taxon>
        <taxon>Fluctibacter</taxon>
    </lineage>
</organism>
<dbReference type="RefSeq" id="WP_229156676.1">
    <property type="nucleotide sequence ID" value="NZ_JAJEWP010000001.1"/>
</dbReference>
<feature type="domain" description="N-acetyltransferase" evidence="1">
    <location>
        <begin position="6"/>
        <end position="157"/>
    </location>
</feature>
<dbReference type="InterPro" id="IPR016181">
    <property type="entry name" value="Acyl_CoA_acyltransferase"/>
</dbReference>
<dbReference type="PROSITE" id="PS51186">
    <property type="entry name" value="GNAT"/>
    <property type="match status" value="1"/>
</dbReference>
<evidence type="ECO:0000259" key="1">
    <source>
        <dbReference type="PROSITE" id="PS51186"/>
    </source>
</evidence>
<evidence type="ECO:0000313" key="2">
    <source>
        <dbReference type="EMBL" id="MCC2614758.1"/>
    </source>
</evidence>
<dbReference type="CDD" id="cd04301">
    <property type="entry name" value="NAT_SF"/>
    <property type="match status" value="1"/>
</dbReference>
<gene>
    <name evidence="2" type="ORF">LJ739_00700</name>
</gene>
<reference evidence="2 3" key="1">
    <citation type="submission" date="2021-10" db="EMBL/GenBank/DDBJ databases">
        <title>Draft genome of Aestuariibacter halophilus JC2043.</title>
        <authorList>
            <person name="Emsley S.A."/>
            <person name="Pfannmuller K.M."/>
            <person name="Ushijima B."/>
            <person name="Saw J.H."/>
            <person name="Videau P."/>
        </authorList>
    </citation>
    <scope>NUCLEOTIDE SEQUENCE [LARGE SCALE GENOMIC DNA]</scope>
    <source>
        <strain evidence="2 3">JC2043</strain>
    </source>
</reference>